<evidence type="ECO:0000313" key="2">
    <source>
        <dbReference type="Proteomes" id="UP000886523"/>
    </source>
</evidence>
<dbReference type="Proteomes" id="UP000886523">
    <property type="component" value="Unassembled WGS sequence"/>
</dbReference>
<dbReference type="EMBL" id="MU129063">
    <property type="protein sequence ID" value="KAF9508217.1"/>
    <property type="molecule type" value="Genomic_DNA"/>
</dbReference>
<sequence>MSLGGPMLTFGSWCQKARGSIVFGNTREALDEGIIGSYPFSLRPEEDTLPVTLFAREVQGFCAWYSREPVCLPLFLVALRVTDEDNAVCSIPPRSGPSGKV</sequence>
<reference evidence="1" key="1">
    <citation type="journal article" date="2020" name="Nat. Commun.">
        <title>Large-scale genome sequencing of mycorrhizal fungi provides insights into the early evolution of symbiotic traits.</title>
        <authorList>
            <person name="Miyauchi S."/>
            <person name="Kiss E."/>
            <person name="Kuo A."/>
            <person name="Drula E."/>
            <person name="Kohler A."/>
            <person name="Sanchez-Garcia M."/>
            <person name="Morin E."/>
            <person name="Andreopoulos B."/>
            <person name="Barry K.W."/>
            <person name="Bonito G."/>
            <person name="Buee M."/>
            <person name="Carver A."/>
            <person name="Chen C."/>
            <person name="Cichocki N."/>
            <person name="Clum A."/>
            <person name="Culley D."/>
            <person name="Crous P.W."/>
            <person name="Fauchery L."/>
            <person name="Girlanda M."/>
            <person name="Hayes R.D."/>
            <person name="Keri Z."/>
            <person name="LaButti K."/>
            <person name="Lipzen A."/>
            <person name="Lombard V."/>
            <person name="Magnuson J."/>
            <person name="Maillard F."/>
            <person name="Murat C."/>
            <person name="Nolan M."/>
            <person name="Ohm R.A."/>
            <person name="Pangilinan J."/>
            <person name="Pereira M.F."/>
            <person name="Perotto S."/>
            <person name="Peter M."/>
            <person name="Pfister S."/>
            <person name="Riley R."/>
            <person name="Sitrit Y."/>
            <person name="Stielow J.B."/>
            <person name="Szollosi G."/>
            <person name="Zifcakova L."/>
            <person name="Stursova M."/>
            <person name="Spatafora J.W."/>
            <person name="Tedersoo L."/>
            <person name="Vaario L.M."/>
            <person name="Yamada A."/>
            <person name="Yan M."/>
            <person name="Wang P."/>
            <person name="Xu J."/>
            <person name="Bruns T."/>
            <person name="Baldrian P."/>
            <person name="Vilgalys R."/>
            <person name="Dunand C."/>
            <person name="Henrissat B."/>
            <person name="Grigoriev I.V."/>
            <person name="Hibbett D."/>
            <person name="Nagy L.G."/>
            <person name="Martin F.M."/>
        </authorList>
    </citation>
    <scope>NUCLEOTIDE SEQUENCE</scope>
    <source>
        <strain evidence="1">UP504</strain>
    </source>
</reference>
<name>A0A9P6AME4_9AGAM</name>
<gene>
    <name evidence="1" type="ORF">BS47DRAFT_1350668</name>
</gene>
<comment type="caution">
    <text evidence="1">The sequence shown here is derived from an EMBL/GenBank/DDBJ whole genome shotgun (WGS) entry which is preliminary data.</text>
</comment>
<organism evidence="1 2">
    <name type="scientific">Hydnum rufescens UP504</name>
    <dbReference type="NCBI Taxonomy" id="1448309"/>
    <lineage>
        <taxon>Eukaryota</taxon>
        <taxon>Fungi</taxon>
        <taxon>Dikarya</taxon>
        <taxon>Basidiomycota</taxon>
        <taxon>Agaricomycotina</taxon>
        <taxon>Agaricomycetes</taxon>
        <taxon>Cantharellales</taxon>
        <taxon>Hydnaceae</taxon>
        <taxon>Hydnum</taxon>
    </lineage>
</organism>
<evidence type="ECO:0000313" key="1">
    <source>
        <dbReference type="EMBL" id="KAF9508217.1"/>
    </source>
</evidence>
<accession>A0A9P6AME4</accession>
<dbReference type="AlphaFoldDB" id="A0A9P6AME4"/>
<proteinExistence type="predicted"/>
<protein>
    <submittedName>
        <fullName evidence="1">Uncharacterized protein</fullName>
    </submittedName>
</protein>
<keyword evidence="2" id="KW-1185">Reference proteome</keyword>